<accession>A0ACC8X876</accession>
<comment type="caution">
    <text evidence="1">The sequence shown here is derived from an EMBL/GenBank/DDBJ whole genome shotgun (WGS) entry which is preliminary data.</text>
</comment>
<dbReference type="EMBL" id="LJDB01000092">
    <property type="protein sequence ID" value="ONI38227.1"/>
    <property type="molecule type" value="Genomic_DNA"/>
</dbReference>
<reference evidence="1" key="1">
    <citation type="submission" date="2016-08" db="EMBL/GenBank/DDBJ databases">
        <authorList>
            <person name="Ngugi D.K."/>
            <person name="Miyake S."/>
            <person name="Stingl U."/>
        </authorList>
    </citation>
    <scope>NUCLEOTIDE SEQUENCE</scope>
    <source>
        <strain evidence="1">SCG-B11WGA-EpuloA1</strain>
    </source>
</reference>
<proteinExistence type="predicted"/>
<evidence type="ECO:0000313" key="2">
    <source>
        <dbReference type="Proteomes" id="UP000188605"/>
    </source>
</evidence>
<evidence type="ECO:0000313" key="1">
    <source>
        <dbReference type="EMBL" id="ONI38227.1"/>
    </source>
</evidence>
<gene>
    <name evidence="1" type="ORF">AN396_11205</name>
</gene>
<name>A0ACC8X876_9FIRM</name>
<dbReference type="Proteomes" id="UP000188605">
    <property type="component" value="Unassembled WGS sequence"/>
</dbReference>
<organism evidence="1 2">
    <name type="scientific">Candidatus Epulonipiscium fishelsonii</name>
    <dbReference type="NCBI Taxonomy" id="77094"/>
    <lineage>
        <taxon>Bacteria</taxon>
        <taxon>Bacillati</taxon>
        <taxon>Bacillota</taxon>
        <taxon>Clostridia</taxon>
        <taxon>Lachnospirales</taxon>
        <taxon>Lachnospiraceae</taxon>
        <taxon>Candidatus Epulonipiscium</taxon>
    </lineage>
</organism>
<sequence length="71" mass="8325">MLSYLFRILSNNSKNTHDSIGGDITINIALKLRKKIPSILDVNRSSRDMIRNVLYRQFLTQMKLEDIKEMI</sequence>
<keyword evidence="2" id="KW-1185">Reference proteome</keyword>
<protein>
    <submittedName>
        <fullName evidence="1">Uncharacterized protein</fullName>
    </submittedName>
</protein>